<protein>
    <submittedName>
        <fullName evidence="2">RimK/LysX family protein</fullName>
    </submittedName>
</protein>
<feature type="domain" description="Retropepsin-like aspartic endopeptidase" evidence="1">
    <location>
        <begin position="5"/>
        <end position="138"/>
    </location>
</feature>
<accession>A0ABU7G669</accession>
<evidence type="ECO:0000259" key="1">
    <source>
        <dbReference type="Pfam" id="PF05618"/>
    </source>
</evidence>
<dbReference type="Proteomes" id="UP001310248">
    <property type="component" value="Unassembled WGS sequence"/>
</dbReference>
<proteinExistence type="predicted"/>
<dbReference type="EMBL" id="JAYDYW010000009">
    <property type="protein sequence ID" value="MEE1674717.1"/>
    <property type="molecule type" value="Genomic_DNA"/>
</dbReference>
<gene>
    <name evidence="2" type="ORF">SNR37_004161</name>
</gene>
<dbReference type="PANTHER" id="PTHR38037">
    <property type="entry name" value="ZN_PROTEASE DOMAIN-CONTAINING PROTEIN"/>
    <property type="match status" value="1"/>
</dbReference>
<organism evidence="2 3">
    <name type="scientific">Agarivorans aestuarii</name>
    <dbReference type="NCBI Taxonomy" id="1563703"/>
    <lineage>
        <taxon>Bacteria</taxon>
        <taxon>Pseudomonadati</taxon>
        <taxon>Pseudomonadota</taxon>
        <taxon>Gammaproteobacteria</taxon>
        <taxon>Alteromonadales</taxon>
        <taxon>Alteromonadaceae</taxon>
        <taxon>Agarivorans</taxon>
    </lineage>
</organism>
<name>A0ABU7G669_9ALTE</name>
<sequence>MTKFIIGNLETCNLPDLGIKDLPVRIDTGAKTSALHVDNLEQIKVNGKPHITFDLHPDIYNLEQVCRCSAPIYDTRKIKSSNGDVEQRYVIQTRFQLGEHIWPIEITLSNRQDMTYLMLLGRQGMGDKVLVDPAQSFLVNS</sequence>
<evidence type="ECO:0000313" key="3">
    <source>
        <dbReference type="Proteomes" id="UP001310248"/>
    </source>
</evidence>
<dbReference type="InterPro" id="IPR021109">
    <property type="entry name" value="Peptidase_aspartic_dom_sf"/>
</dbReference>
<evidence type="ECO:0000313" key="2">
    <source>
        <dbReference type="EMBL" id="MEE1674717.1"/>
    </source>
</evidence>
<dbReference type="PANTHER" id="PTHR38037:SF1">
    <property type="entry name" value="ATP-DEPENDENT ZINC PROTEASE DOMAIN-CONTAINING PROTEIN-RELATED"/>
    <property type="match status" value="1"/>
</dbReference>
<reference evidence="2 3" key="2">
    <citation type="submission" date="2023-12" db="EMBL/GenBank/DDBJ databases">
        <authorList>
            <consortium name="Cladostephus spongiosus"/>
            <person name="Lorente B."/>
            <person name="Cabral C."/>
            <person name="Frias J."/>
            <person name="Faria J."/>
            <person name="Toubarro D."/>
        </authorList>
    </citation>
    <scope>NUCLEOTIDE SEQUENCE [LARGE SCALE GENOMIC DNA]</scope>
    <source>
        <strain evidence="2 3">ZMCS4</strain>
    </source>
</reference>
<comment type="caution">
    <text evidence="2">The sequence shown here is derived from an EMBL/GenBank/DDBJ whole genome shotgun (WGS) entry which is preliminary data.</text>
</comment>
<dbReference type="Gene3D" id="2.40.70.10">
    <property type="entry name" value="Acid Proteases"/>
    <property type="match status" value="1"/>
</dbReference>
<dbReference type="RefSeq" id="WP_329775769.1">
    <property type="nucleotide sequence ID" value="NZ_JAYDYW010000009.1"/>
</dbReference>
<keyword evidence="3" id="KW-1185">Reference proteome</keyword>
<dbReference type="SUPFAM" id="SSF50630">
    <property type="entry name" value="Acid proteases"/>
    <property type="match status" value="1"/>
</dbReference>
<dbReference type="InterPro" id="IPR008503">
    <property type="entry name" value="Asp_endopeptidase"/>
</dbReference>
<dbReference type="Pfam" id="PF05618">
    <property type="entry name" value="Zn_protease"/>
    <property type="match status" value="1"/>
</dbReference>
<reference evidence="3" key="1">
    <citation type="submission" date="2023-07" db="EMBL/GenBank/DDBJ databases">
        <title>Draft genome sequence of Agarivorans aestuarii strain ZMCS4, a CAZymes producing bacteria isolated from the marine brown algae Clodostephus spongiosus.</title>
        <authorList>
            <person name="Lorente B."/>
            <person name="Cabral C."/>
            <person name="Frias J."/>
            <person name="Faria J."/>
            <person name="Toubarro D."/>
        </authorList>
    </citation>
    <scope>NUCLEOTIDE SEQUENCE [LARGE SCALE GENOMIC DNA]</scope>
    <source>
        <strain evidence="3">ZMCS4</strain>
    </source>
</reference>